<dbReference type="AlphaFoldDB" id="A0A9N9RVF0"/>
<accession>A0A9N9RVF0</accession>
<organism evidence="1 2">
    <name type="scientific">Chironomus riparius</name>
    <dbReference type="NCBI Taxonomy" id="315576"/>
    <lineage>
        <taxon>Eukaryota</taxon>
        <taxon>Metazoa</taxon>
        <taxon>Ecdysozoa</taxon>
        <taxon>Arthropoda</taxon>
        <taxon>Hexapoda</taxon>
        <taxon>Insecta</taxon>
        <taxon>Pterygota</taxon>
        <taxon>Neoptera</taxon>
        <taxon>Endopterygota</taxon>
        <taxon>Diptera</taxon>
        <taxon>Nematocera</taxon>
        <taxon>Chironomoidea</taxon>
        <taxon>Chironomidae</taxon>
        <taxon>Chironominae</taxon>
        <taxon>Chironomus</taxon>
    </lineage>
</organism>
<reference evidence="1" key="1">
    <citation type="submission" date="2022-01" db="EMBL/GenBank/DDBJ databases">
        <authorList>
            <person name="King R."/>
        </authorList>
    </citation>
    <scope>NUCLEOTIDE SEQUENCE</scope>
</reference>
<proteinExistence type="predicted"/>
<evidence type="ECO:0000313" key="2">
    <source>
        <dbReference type="Proteomes" id="UP001153620"/>
    </source>
</evidence>
<dbReference type="Pfam" id="PF10178">
    <property type="entry name" value="PAC3"/>
    <property type="match status" value="1"/>
</dbReference>
<dbReference type="InterPro" id="IPR053720">
    <property type="entry name" value="Psm_Assembly_Chaperone"/>
</dbReference>
<reference evidence="1" key="2">
    <citation type="submission" date="2022-10" db="EMBL/GenBank/DDBJ databases">
        <authorList>
            <consortium name="ENA_rothamsted_submissions"/>
            <consortium name="culmorum"/>
            <person name="King R."/>
        </authorList>
    </citation>
    <scope>NUCLEOTIDE SEQUENCE</scope>
</reference>
<protein>
    <recommendedName>
        <fullName evidence="3">Proteasome assembly chaperone 3</fullName>
    </recommendedName>
</protein>
<dbReference type="Proteomes" id="UP001153620">
    <property type="component" value="Chromosome 2"/>
</dbReference>
<evidence type="ECO:0000313" key="1">
    <source>
        <dbReference type="EMBL" id="CAG9804430.1"/>
    </source>
</evidence>
<gene>
    <name evidence="1" type="ORF">CHIRRI_LOCUS7319</name>
</gene>
<dbReference type="GO" id="GO:0043248">
    <property type="term" value="P:proteasome assembly"/>
    <property type="evidence" value="ECO:0007669"/>
    <property type="project" value="InterPro"/>
</dbReference>
<keyword evidence="2" id="KW-1185">Reference proteome</keyword>
<sequence>MPTKEAFDYLEAFEINGEHTEFVVQKFTNKTLVIVSQFKKIGNFYAVKNQVFSDPSMLAGRSTQIFDIRQKFGASSIDIEGAIRYLMNFIDCSQEVLFSLSLKNPEEIDKDTMDKIKDVLIQIPVLRK</sequence>
<evidence type="ECO:0008006" key="3">
    <source>
        <dbReference type="Google" id="ProtNLM"/>
    </source>
</evidence>
<dbReference type="OrthoDB" id="5839at2759"/>
<dbReference type="EMBL" id="OU895878">
    <property type="protein sequence ID" value="CAG9804430.1"/>
    <property type="molecule type" value="Genomic_DNA"/>
</dbReference>
<dbReference type="Gene3D" id="3.30.230.90">
    <property type="match status" value="1"/>
</dbReference>
<dbReference type="InterPro" id="IPR018788">
    <property type="entry name" value="Proteasome_assmbl_chp_3"/>
</dbReference>
<name>A0A9N9RVF0_9DIPT</name>